<dbReference type="AlphaFoldDB" id="A0A9P3LFV2"/>
<feature type="compositionally biased region" description="Polar residues" evidence="1">
    <location>
        <begin position="55"/>
        <end position="71"/>
    </location>
</feature>
<evidence type="ECO:0000256" key="1">
    <source>
        <dbReference type="SAM" id="MobiDB-lite"/>
    </source>
</evidence>
<feature type="region of interest" description="Disordered" evidence="1">
    <location>
        <begin position="165"/>
        <end position="312"/>
    </location>
</feature>
<feature type="compositionally biased region" description="Basic and acidic residues" evidence="1">
    <location>
        <begin position="165"/>
        <end position="190"/>
    </location>
</feature>
<name>A0A9P3LFV2_9APHY</name>
<gene>
    <name evidence="2" type="ORF">PsYK624_100760</name>
</gene>
<feature type="region of interest" description="Disordered" evidence="1">
    <location>
        <begin position="1"/>
        <end position="108"/>
    </location>
</feature>
<reference evidence="2 3" key="1">
    <citation type="submission" date="2021-08" db="EMBL/GenBank/DDBJ databases">
        <title>Draft Genome Sequence of Phanerochaete sordida strain YK-624.</title>
        <authorList>
            <person name="Mori T."/>
            <person name="Dohra H."/>
            <person name="Suzuki T."/>
            <person name="Kawagishi H."/>
            <person name="Hirai H."/>
        </authorList>
    </citation>
    <scope>NUCLEOTIDE SEQUENCE [LARGE SCALE GENOMIC DNA]</scope>
    <source>
        <strain evidence="2 3">YK-624</strain>
    </source>
</reference>
<evidence type="ECO:0000313" key="3">
    <source>
        <dbReference type="Proteomes" id="UP000703269"/>
    </source>
</evidence>
<protein>
    <submittedName>
        <fullName evidence="2">Uncharacterized protein</fullName>
    </submittedName>
</protein>
<comment type="caution">
    <text evidence="2">The sequence shown here is derived from an EMBL/GenBank/DDBJ whole genome shotgun (WGS) entry which is preliminary data.</text>
</comment>
<keyword evidence="3" id="KW-1185">Reference proteome</keyword>
<organism evidence="2 3">
    <name type="scientific">Phanerochaete sordida</name>
    <dbReference type="NCBI Taxonomy" id="48140"/>
    <lineage>
        <taxon>Eukaryota</taxon>
        <taxon>Fungi</taxon>
        <taxon>Dikarya</taxon>
        <taxon>Basidiomycota</taxon>
        <taxon>Agaricomycotina</taxon>
        <taxon>Agaricomycetes</taxon>
        <taxon>Polyporales</taxon>
        <taxon>Phanerochaetaceae</taxon>
        <taxon>Phanerochaete</taxon>
    </lineage>
</organism>
<dbReference type="EMBL" id="BPQB01000036">
    <property type="protein sequence ID" value="GJE93911.1"/>
    <property type="molecule type" value="Genomic_DNA"/>
</dbReference>
<sequence>MAVAFASAPTLDPQHRAMPGLSDESKDLPPIPSTSMAAAEDGSNRPGLFKRVTTKLRSPTQSWAHSASNPNPLLPVAEDAAEEPASKHKRKFSFRMPSLPAPQAVARPPATLENAWTSPEQREAALRACGLIPAQPKPLRDLHGYRLPLSEQEDHLDREWALLPADGERMTADGESEAERIKEAWLKKNTDAAPPPPAPPARSDSLLTRIRSLSPSPVDAPVQPSSPPKSPPRTRRQSPQPPPPAPAAAPRTHERKESMKPDFSKDPNVARLMQAMQGYKPENYRPPPRRKPTMPNSTQRYESDSDSDAGSN</sequence>
<dbReference type="OrthoDB" id="3168445at2759"/>
<dbReference type="Proteomes" id="UP000703269">
    <property type="component" value="Unassembled WGS sequence"/>
</dbReference>
<accession>A0A9P3LFV2</accession>
<proteinExistence type="predicted"/>
<feature type="compositionally biased region" description="Basic and acidic residues" evidence="1">
    <location>
        <begin position="251"/>
        <end position="265"/>
    </location>
</feature>
<evidence type="ECO:0000313" key="2">
    <source>
        <dbReference type="EMBL" id="GJE93911.1"/>
    </source>
</evidence>